<dbReference type="InterPro" id="IPR000795">
    <property type="entry name" value="T_Tr_GTP-bd_dom"/>
</dbReference>
<name>A0ABY5Y3E1_9BACT</name>
<dbReference type="Pfam" id="PF03144">
    <property type="entry name" value="GTP_EFTU_D2"/>
    <property type="match status" value="1"/>
</dbReference>
<dbReference type="NCBIfam" id="TIGR00231">
    <property type="entry name" value="small_GTP"/>
    <property type="match status" value="1"/>
</dbReference>
<evidence type="ECO:0000256" key="8">
    <source>
        <dbReference type="ARBA" id="ARBA00031615"/>
    </source>
</evidence>
<dbReference type="RefSeq" id="WP_334316191.1">
    <property type="nucleotide sequence ID" value="NZ_CP065938.1"/>
</dbReference>
<dbReference type="InterPro" id="IPR057335">
    <property type="entry name" value="Beta-barrel_SelB"/>
</dbReference>
<dbReference type="InterPro" id="IPR027417">
    <property type="entry name" value="P-loop_NTPase"/>
</dbReference>
<dbReference type="PANTHER" id="PTHR43721">
    <property type="entry name" value="ELONGATION FACTOR TU-RELATED"/>
    <property type="match status" value="1"/>
</dbReference>
<reference evidence="10" key="1">
    <citation type="submission" date="2020-12" db="EMBL/GenBank/DDBJ databases">
        <title>Taurinivorans muris gen. nov., sp. nov., fundamental and realized metabolic niche of a ubiquitous sulfidogenic bacterium in the murine intestine.</title>
        <authorList>
            <person name="Ye H."/>
            <person name="Hanson B.T."/>
            <person name="Loy A."/>
        </authorList>
    </citation>
    <scope>NUCLEOTIDE SEQUENCE</scope>
    <source>
        <strain evidence="10">LT0009</strain>
    </source>
</reference>
<dbReference type="PANTHER" id="PTHR43721:SF22">
    <property type="entry name" value="ELONGATION FACTOR TU, MITOCHONDRIAL"/>
    <property type="match status" value="1"/>
</dbReference>
<dbReference type="SUPFAM" id="SSF50447">
    <property type="entry name" value="Translation proteins"/>
    <property type="match status" value="1"/>
</dbReference>
<comment type="subcellular location">
    <subcellularLocation>
        <location evidence="1">Cytoplasm</location>
    </subcellularLocation>
</comment>
<evidence type="ECO:0000256" key="7">
    <source>
        <dbReference type="ARBA" id="ARBA00025526"/>
    </source>
</evidence>
<dbReference type="PROSITE" id="PS51722">
    <property type="entry name" value="G_TR_2"/>
    <property type="match status" value="1"/>
</dbReference>
<keyword evidence="6" id="KW-0342">GTP-binding</keyword>
<dbReference type="SUPFAM" id="SSF52540">
    <property type="entry name" value="P-loop containing nucleoside triphosphate hydrolases"/>
    <property type="match status" value="1"/>
</dbReference>
<dbReference type="Proteomes" id="UP001058120">
    <property type="component" value="Chromosome"/>
</dbReference>
<dbReference type="Gene3D" id="3.40.50.300">
    <property type="entry name" value="P-loop containing nucleotide triphosphate hydrolases"/>
    <property type="match status" value="1"/>
</dbReference>
<dbReference type="CDD" id="cd04171">
    <property type="entry name" value="SelB"/>
    <property type="match status" value="1"/>
</dbReference>
<evidence type="ECO:0000256" key="3">
    <source>
        <dbReference type="ARBA" id="ARBA00022490"/>
    </source>
</evidence>
<dbReference type="EMBL" id="CP065938">
    <property type="protein sequence ID" value="UWX06581.1"/>
    <property type="molecule type" value="Genomic_DNA"/>
</dbReference>
<dbReference type="InterPro" id="IPR031157">
    <property type="entry name" value="G_TR_CS"/>
</dbReference>
<evidence type="ECO:0000313" key="11">
    <source>
        <dbReference type="Proteomes" id="UP001058120"/>
    </source>
</evidence>
<dbReference type="Gene3D" id="1.10.10.2770">
    <property type="match status" value="1"/>
</dbReference>
<keyword evidence="3" id="KW-0963">Cytoplasm</keyword>
<evidence type="ECO:0000256" key="5">
    <source>
        <dbReference type="ARBA" id="ARBA00022917"/>
    </source>
</evidence>
<dbReference type="InterPro" id="IPR050055">
    <property type="entry name" value="EF-Tu_GTPase"/>
</dbReference>
<dbReference type="PRINTS" id="PR00315">
    <property type="entry name" value="ELONGATNFCT"/>
</dbReference>
<dbReference type="SUPFAM" id="SSF50465">
    <property type="entry name" value="EF-Tu/eEF-1alpha/eIF2-gamma C-terminal domain"/>
    <property type="match status" value="1"/>
</dbReference>
<dbReference type="InterPro" id="IPR015191">
    <property type="entry name" value="SelB_WHD4"/>
</dbReference>
<dbReference type="InterPro" id="IPR004161">
    <property type="entry name" value="EFTu-like_2"/>
</dbReference>
<dbReference type="Pfam" id="PF25461">
    <property type="entry name" value="Beta-barrel_SelB"/>
    <property type="match status" value="1"/>
</dbReference>
<dbReference type="CDD" id="cd03696">
    <property type="entry name" value="SelB_II"/>
    <property type="match status" value="1"/>
</dbReference>
<dbReference type="InterPro" id="IPR015190">
    <property type="entry name" value="Elong_fac_SelB-wing-hlx_typ-2"/>
</dbReference>
<keyword evidence="5" id="KW-0648">Protein biosynthesis</keyword>
<evidence type="ECO:0000259" key="9">
    <source>
        <dbReference type="PROSITE" id="PS51722"/>
    </source>
</evidence>
<evidence type="ECO:0000256" key="4">
    <source>
        <dbReference type="ARBA" id="ARBA00022741"/>
    </source>
</evidence>
<dbReference type="SUPFAM" id="SSF46785">
    <property type="entry name" value="Winged helix' DNA-binding domain"/>
    <property type="match status" value="3"/>
</dbReference>
<dbReference type="InterPro" id="IPR004535">
    <property type="entry name" value="Transl_elong_SelB"/>
</dbReference>
<evidence type="ECO:0000256" key="2">
    <source>
        <dbReference type="ARBA" id="ARBA00015953"/>
    </source>
</evidence>
<dbReference type="InterPro" id="IPR009001">
    <property type="entry name" value="Transl_elong_EF1A/Init_IF2_C"/>
</dbReference>
<dbReference type="InterPro" id="IPR036388">
    <property type="entry name" value="WH-like_DNA-bd_sf"/>
</dbReference>
<gene>
    <name evidence="10" type="primary">selB</name>
    <name evidence="10" type="ORF">JBF11_04555</name>
</gene>
<dbReference type="InterPro" id="IPR009000">
    <property type="entry name" value="Transl_B-barrel_sf"/>
</dbReference>
<dbReference type="NCBIfam" id="TIGR00475">
    <property type="entry name" value="selB"/>
    <property type="match status" value="1"/>
</dbReference>
<comment type="function">
    <text evidence="7">Translation factor necessary for the incorporation of selenocysteine into proteins. It probably replaces EF-Tu for the insertion of selenocysteine directed by the UGA codon. SelB binds GTP and GDP.</text>
</comment>
<keyword evidence="11" id="KW-1185">Reference proteome</keyword>
<dbReference type="PROSITE" id="PS00301">
    <property type="entry name" value="G_TR_1"/>
    <property type="match status" value="1"/>
</dbReference>
<evidence type="ECO:0000256" key="1">
    <source>
        <dbReference type="ARBA" id="ARBA00004496"/>
    </source>
</evidence>
<dbReference type="Pfam" id="PF09106">
    <property type="entry name" value="WHD_2nd_SelB"/>
    <property type="match status" value="1"/>
</dbReference>
<dbReference type="Gene3D" id="1.10.10.10">
    <property type="entry name" value="Winged helix-like DNA-binding domain superfamily/Winged helix DNA-binding domain"/>
    <property type="match status" value="1"/>
</dbReference>
<feature type="domain" description="Tr-type G" evidence="9">
    <location>
        <begin position="1"/>
        <end position="177"/>
    </location>
</feature>
<proteinExistence type="predicted"/>
<accession>A0ABY5Y3E1</accession>
<dbReference type="InterPro" id="IPR036390">
    <property type="entry name" value="WH_DNA-bd_sf"/>
</dbReference>
<dbReference type="GO" id="GO:0003746">
    <property type="term" value="F:translation elongation factor activity"/>
    <property type="evidence" value="ECO:0007669"/>
    <property type="project" value="UniProtKB-KW"/>
</dbReference>
<protein>
    <recommendedName>
        <fullName evidence="2">Selenocysteine-specific elongation factor</fullName>
    </recommendedName>
    <alternativeName>
        <fullName evidence="8">SelB translation factor</fullName>
    </alternativeName>
</protein>
<keyword evidence="10" id="KW-0251">Elongation factor</keyword>
<dbReference type="Gene3D" id="2.40.30.10">
    <property type="entry name" value="Translation factors"/>
    <property type="match status" value="1"/>
</dbReference>
<evidence type="ECO:0000256" key="6">
    <source>
        <dbReference type="ARBA" id="ARBA00023134"/>
    </source>
</evidence>
<sequence length="645" mass="73218">MAIIMGTAGHIDHGKTTLIQALTGIQCDRLTEEKKRGITIELGFAFFDLPEKNGQKLRMGIIDVPGHEKFIKNMVAGAYGIDFVLLVIAADEGVMPQTREHLEICSLLGIQNGIIALTKKDMVDHEMLELAKEDIQEFVKGSFLEHAPIFPVSSHTGEGLEELKQAIIEKNHTIRPKRRNNIFRLPVDRVFSLKGHGTLVTGTLLSGSARVGDEVCIMPRNIPSKIRSVQSHGQNLEKALAGNRTSVNLANIEVSDIERGNTVTYPQTLFPSARWLVKLHCLSASPKPIRNRTEIHFHHGTKEVMAKLYLKDKNKLEPNETCLCEVKFSEPMCGVFGDKCILRNFSPLQTIAGASIINPLPHFPKLREIPDPENLLSLEQDFLDENTRNNALYEQLKCGNKTGISLRRLTLLCNLDEKDLDKALQQLTAQKRCISYDKENKTYLAAPYALEHEQAMLEILQKYHQNEPLKQYMPKASLLSHFEQPKLAHYVLETLIKQKRIAVFEDGVCLAEHNIALKSHEHTLKTNLYDEFMQNPQNPPLLKELIEKYSVPQKELLDVLALLIQEHKLIKITEGMYFLSTELAEIKNNILQFFKNNQDMSPGDFKELSKGLTRKYAIPVLEYFDKERMTIRVGDVRRLRNTGLI</sequence>
<dbReference type="InterPro" id="IPR005225">
    <property type="entry name" value="Small_GTP-bd"/>
</dbReference>
<organism evidence="10 11">
    <name type="scientific">Taurinivorans muris</name>
    <dbReference type="NCBI Taxonomy" id="2787751"/>
    <lineage>
        <taxon>Bacteria</taxon>
        <taxon>Pseudomonadati</taxon>
        <taxon>Thermodesulfobacteriota</taxon>
        <taxon>Desulfovibrionia</taxon>
        <taxon>Desulfovibrionales</taxon>
        <taxon>Desulfovibrionaceae</taxon>
        <taxon>Taurinivorans</taxon>
    </lineage>
</organism>
<dbReference type="CDD" id="cd15491">
    <property type="entry name" value="selB_III"/>
    <property type="match status" value="1"/>
</dbReference>
<dbReference type="Pfam" id="PF09107">
    <property type="entry name" value="WHD_3rd_SelB"/>
    <property type="match status" value="1"/>
</dbReference>
<evidence type="ECO:0000313" key="10">
    <source>
        <dbReference type="EMBL" id="UWX06581.1"/>
    </source>
</evidence>
<keyword evidence="4" id="KW-0547">Nucleotide-binding</keyword>
<dbReference type="Pfam" id="PF00009">
    <property type="entry name" value="GTP_EFTU"/>
    <property type="match status" value="1"/>
</dbReference>